<accession>A0A915YFH2</accession>
<sequence length="53" mass="6070">MVYQRGCLAAKLKVAESLPFVSACHTICQRTFIYNRLHCRVICLESVIQLKNT</sequence>
<evidence type="ECO:0000313" key="1">
    <source>
        <dbReference type="EMBL" id="BDS12033.1"/>
    </source>
</evidence>
<reference evidence="1" key="1">
    <citation type="submission" date="2022-09" db="EMBL/GenBank/DDBJ databases">
        <title>Aureispira anguillicida sp. nov., isolated from Leptocephalus of Japanese eel Anguilla japonica.</title>
        <authorList>
            <person name="Yuasa K."/>
            <person name="Mekata T."/>
            <person name="Ikunari K."/>
        </authorList>
    </citation>
    <scope>NUCLEOTIDE SEQUENCE</scope>
    <source>
        <strain evidence="1">EL160426</strain>
    </source>
</reference>
<dbReference type="Proteomes" id="UP001060919">
    <property type="component" value="Chromosome"/>
</dbReference>
<dbReference type="AlphaFoldDB" id="A0A915YFH2"/>
<dbReference type="EMBL" id="AP026867">
    <property type="protein sequence ID" value="BDS12033.1"/>
    <property type="molecule type" value="Genomic_DNA"/>
</dbReference>
<dbReference type="KEGG" id="aup:AsAng_0027480"/>
<keyword evidence="2" id="KW-1185">Reference proteome</keyword>
<name>A0A915YFH2_9BACT</name>
<evidence type="ECO:0000313" key="2">
    <source>
        <dbReference type="Proteomes" id="UP001060919"/>
    </source>
</evidence>
<organism evidence="1 2">
    <name type="scientific">Aureispira anguillae</name>
    <dbReference type="NCBI Taxonomy" id="2864201"/>
    <lineage>
        <taxon>Bacteria</taxon>
        <taxon>Pseudomonadati</taxon>
        <taxon>Bacteroidota</taxon>
        <taxon>Saprospiria</taxon>
        <taxon>Saprospirales</taxon>
        <taxon>Saprospiraceae</taxon>
        <taxon>Aureispira</taxon>
    </lineage>
</organism>
<gene>
    <name evidence="1" type="ORF">AsAng_0027480</name>
</gene>
<proteinExistence type="predicted"/>
<protein>
    <submittedName>
        <fullName evidence="1">Uncharacterized protein</fullName>
    </submittedName>
</protein>